<keyword evidence="2" id="KW-1185">Reference proteome</keyword>
<dbReference type="RefSeq" id="WP_196291446.1">
    <property type="nucleotide sequence ID" value="NZ_JADQDM010000001.1"/>
</dbReference>
<proteinExistence type="predicted"/>
<dbReference type="EMBL" id="JADQDM010000001">
    <property type="protein sequence ID" value="MBF9219992.1"/>
    <property type="molecule type" value="Genomic_DNA"/>
</dbReference>
<comment type="caution">
    <text evidence="1">The sequence shown here is derived from an EMBL/GenBank/DDBJ whole genome shotgun (WGS) entry which is preliminary data.</text>
</comment>
<gene>
    <name evidence="1" type="ORF">I2H31_02645</name>
</gene>
<accession>A0ABS0I060</accession>
<name>A0ABS0I060_9BACT</name>
<dbReference type="Proteomes" id="UP000618931">
    <property type="component" value="Unassembled WGS sequence"/>
</dbReference>
<sequence>MAIGKPDGLDAQVFQCGKAFLRRFGQPIGDIFALLVGVQSGFAGNGFIEAEHG</sequence>
<protein>
    <submittedName>
        <fullName evidence="1">Uncharacterized protein</fullName>
    </submittedName>
</protein>
<organism evidence="1 2">
    <name type="scientific">Hymenobacter ruricola</name>
    <dbReference type="NCBI Taxonomy" id="2791023"/>
    <lineage>
        <taxon>Bacteria</taxon>
        <taxon>Pseudomonadati</taxon>
        <taxon>Bacteroidota</taxon>
        <taxon>Cytophagia</taxon>
        <taxon>Cytophagales</taxon>
        <taxon>Hymenobacteraceae</taxon>
        <taxon>Hymenobacter</taxon>
    </lineage>
</organism>
<reference evidence="1 2" key="1">
    <citation type="submission" date="2020-11" db="EMBL/GenBank/DDBJ databases">
        <authorList>
            <person name="Kim M.K."/>
        </authorList>
    </citation>
    <scope>NUCLEOTIDE SEQUENCE [LARGE SCALE GENOMIC DNA]</scope>
    <source>
        <strain evidence="1 2">BT662</strain>
    </source>
</reference>
<evidence type="ECO:0000313" key="2">
    <source>
        <dbReference type="Proteomes" id="UP000618931"/>
    </source>
</evidence>
<evidence type="ECO:0000313" key="1">
    <source>
        <dbReference type="EMBL" id="MBF9219992.1"/>
    </source>
</evidence>